<sequence length="445" mass="49516">MNLLYLHTHDSGRYVSPYGFAIPTPNIAKLAQQGVLFRQAFSAAPVCSPSRAALLHGNWPHENGMMGLAHRGSRLTTPHQHLAYVLAQAGWQSVLIGEQHVAPPDELTALGYSEILQIDNTAAQKVAPVAIHWLKQRDRSTPFFLSVGFHETHRPYPYVADETQARYLSTPPGIPDNAANRLDMAGYHQSIKIADEAFGQILAALEQTGDADDTLVVLTTDHGLPWPNMKCTAGDAGTSVMLIMRDGAHFSGGKVIDGIVSQLDIFPTFCQLANIPEPDWLRGESLLPLVTGETEQLHQQLFSEITYHAALEPVRSIRTAKWRFTKRFDTADLRILANVDASPSKQQFIEHGWRNWLPEGESLFDVILDPQEKVNLIDRIDYGEIAQQLRQQLLSWMQETHDPLLQADWTPDPNIYVVPRDAISPDGDTKVNSQQNDDTTSSTVL</sequence>
<dbReference type="GO" id="GO:0005737">
    <property type="term" value="C:cytoplasm"/>
    <property type="evidence" value="ECO:0007669"/>
    <property type="project" value="TreeGrafter"/>
</dbReference>
<dbReference type="PANTHER" id="PTHR45953:SF1">
    <property type="entry name" value="IDURONATE 2-SULFATASE"/>
    <property type="match status" value="1"/>
</dbReference>
<dbReference type="EMBL" id="OANT01000001">
    <property type="protein sequence ID" value="SNX43279.1"/>
    <property type="molecule type" value="Genomic_DNA"/>
</dbReference>
<dbReference type="OrthoDB" id="9803751at2"/>
<feature type="region of interest" description="Disordered" evidence="3">
    <location>
        <begin position="419"/>
        <end position="445"/>
    </location>
</feature>
<evidence type="ECO:0000259" key="4">
    <source>
        <dbReference type="Pfam" id="PF00884"/>
    </source>
</evidence>
<proteinExistence type="predicted"/>
<keyword evidence="6" id="KW-1185">Reference proteome</keyword>
<dbReference type="GO" id="GO:0008484">
    <property type="term" value="F:sulfuric ester hydrolase activity"/>
    <property type="evidence" value="ECO:0007669"/>
    <property type="project" value="TreeGrafter"/>
</dbReference>
<evidence type="ECO:0000256" key="1">
    <source>
        <dbReference type="ARBA" id="ARBA00022723"/>
    </source>
</evidence>
<evidence type="ECO:0000256" key="2">
    <source>
        <dbReference type="ARBA" id="ARBA00022801"/>
    </source>
</evidence>
<dbReference type="Pfam" id="PF00884">
    <property type="entry name" value="Sulfatase"/>
    <property type="match status" value="1"/>
</dbReference>
<dbReference type="Gene3D" id="3.40.720.10">
    <property type="entry name" value="Alkaline Phosphatase, subunit A"/>
    <property type="match status" value="1"/>
</dbReference>
<protein>
    <submittedName>
        <fullName evidence="5">Arylsulfatase A</fullName>
    </submittedName>
</protein>
<dbReference type="RefSeq" id="WP_097077592.1">
    <property type="nucleotide sequence ID" value="NZ_BAABHT010000020.1"/>
</dbReference>
<dbReference type="PANTHER" id="PTHR45953">
    <property type="entry name" value="IDURONATE 2-SULFATASE"/>
    <property type="match status" value="1"/>
</dbReference>
<feature type="domain" description="Sulfatase N-terminal" evidence="4">
    <location>
        <begin position="14"/>
        <end position="275"/>
    </location>
</feature>
<dbReference type="InterPro" id="IPR017850">
    <property type="entry name" value="Alkaline_phosphatase_core_sf"/>
</dbReference>
<dbReference type="AlphaFoldDB" id="A0A240E500"/>
<organism evidence="5 6">
    <name type="scientific">Acinetobacter puyangensis</name>
    <dbReference type="NCBI Taxonomy" id="1096779"/>
    <lineage>
        <taxon>Bacteria</taxon>
        <taxon>Pseudomonadati</taxon>
        <taxon>Pseudomonadota</taxon>
        <taxon>Gammaproteobacteria</taxon>
        <taxon>Moraxellales</taxon>
        <taxon>Moraxellaceae</taxon>
        <taxon>Acinetobacter</taxon>
    </lineage>
</organism>
<dbReference type="InterPro" id="IPR000917">
    <property type="entry name" value="Sulfatase_N"/>
</dbReference>
<name>A0A240E500_9GAMM</name>
<evidence type="ECO:0000313" key="6">
    <source>
        <dbReference type="Proteomes" id="UP000219042"/>
    </source>
</evidence>
<dbReference type="SUPFAM" id="SSF53649">
    <property type="entry name" value="Alkaline phosphatase-like"/>
    <property type="match status" value="1"/>
</dbReference>
<evidence type="ECO:0000313" key="5">
    <source>
        <dbReference type="EMBL" id="SNX43279.1"/>
    </source>
</evidence>
<dbReference type="CDD" id="cd16027">
    <property type="entry name" value="SGSH"/>
    <property type="match status" value="1"/>
</dbReference>
<feature type="compositionally biased region" description="Polar residues" evidence="3">
    <location>
        <begin position="430"/>
        <end position="445"/>
    </location>
</feature>
<accession>A0A240E500</accession>
<reference evidence="6" key="1">
    <citation type="submission" date="2016-09" db="EMBL/GenBank/DDBJ databases">
        <authorList>
            <person name="Varghese N."/>
            <person name="Submissions S."/>
        </authorList>
    </citation>
    <scope>NUCLEOTIDE SEQUENCE [LARGE SCALE GENOMIC DNA]</scope>
    <source>
        <strain evidence="6">ANC 4466</strain>
    </source>
</reference>
<keyword evidence="2" id="KW-0378">Hydrolase</keyword>
<dbReference type="Proteomes" id="UP000219042">
    <property type="component" value="Unassembled WGS sequence"/>
</dbReference>
<evidence type="ECO:0000256" key="3">
    <source>
        <dbReference type="SAM" id="MobiDB-lite"/>
    </source>
</evidence>
<keyword evidence="1" id="KW-0479">Metal-binding</keyword>
<dbReference type="GO" id="GO:0046872">
    <property type="term" value="F:metal ion binding"/>
    <property type="evidence" value="ECO:0007669"/>
    <property type="project" value="UniProtKB-KW"/>
</dbReference>
<gene>
    <name evidence="5" type="ORF">SAMN05421731_101315</name>
</gene>